<keyword evidence="4" id="KW-0547">Nucleotide-binding</keyword>
<evidence type="ECO:0000256" key="2">
    <source>
        <dbReference type="ARBA" id="ARBA00022527"/>
    </source>
</evidence>
<dbReference type="PANTHER" id="PTHR48005">
    <property type="entry name" value="LEUCINE RICH REPEAT KINASE 2"/>
    <property type="match status" value="1"/>
</dbReference>
<dbReference type="GO" id="GO:0005524">
    <property type="term" value="F:ATP binding"/>
    <property type="evidence" value="ECO:0007669"/>
    <property type="project" value="UniProtKB-KW"/>
</dbReference>
<evidence type="ECO:0000313" key="10">
    <source>
        <dbReference type="EMBL" id="MBA0632888.1"/>
    </source>
</evidence>
<comment type="catalytic activity">
    <reaction evidence="7">
        <text>L-threonyl-[protein] + ATP = O-phospho-L-threonyl-[protein] + ADP + H(+)</text>
        <dbReference type="Rhea" id="RHEA:46608"/>
        <dbReference type="Rhea" id="RHEA-COMP:11060"/>
        <dbReference type="Rhea" id="RHEA-COMP:11605"/>
        <dbReference type="ChEBI" id="CHEBI:15378"/>
        <dbReference type="ChEBI" id="CHEBI:30013"/>
        <dbReference type="ChEBI" id="CHEBI:30616"/>
        <dbReference type="ChEBI" id="CHEBI:61977"/>
        <dbReference type="ChEBI" id="CHEBI:456216"/>
        <dbReference type="EC" id="2.7.11.1"/>
    </reaction>
</comment>
<dbReference type="SUPFAM" id="SSF56112">
    <property type="entry name" value="Protein kinase-like (PK-like)"/>
    <property type="match status" value="1"/>
</dbReference>
<gene>
    <name evidence="10" type="ORF">Godav_001553</name>
</gene>
<organism evidence="10 11">
    <name type="scientific">Gossypium davidsonii</name>
    <name type="common">Davidson's cotton</name>
    <name type="synonym">Gossypium klotzschianum subsp. davidsonii</name>
    <dbReference type="NCBI Taxonomy" id="34287"/>
    <lineage>
        <taxon>Eukaryota</taxon>
        <taxon>Viridiplantae</taxon>
        <taxon>Streptophyta</taxon>
        <taxon>Embryophyta</taxon>
        <taxon>Tracheophyta</taxon>
        <taxon>Spermatophyta</taxon>
        <taxon>Magnoliopsida</taxon>
        <taxon>eudicotyledons</taxon>
        <taxon>Gunneridae</taxon>
        <taxon>Pentapetalae</taxon>
        <taxon>rosids</taxon>
        <taxon>malvids</taxon>
        <taxon>Malvales</taxon>
        <taxon>Malvaceae</taxon>
        <taxon>Malvoideae</taxon>
        <taxon>Gossypium</taxon>
    </lineage>
</organism>
<keyword evidence="2" id="KW-0723">Serine/threonine-protein kinase</keyword>
<evidence type="ECO:0000256" key="8">
    <source>
        <dbReference type="ARBA" id="ARBA00048679"/>
    </source>
</evidence>
<accession>A0A7J8T3C4</accession>
<proteinExistence type="predicted"/>
<keyword evidence="6" id="KW-0067">ATP-binding</keyword>
<sequence length="144" mass="15847">LIQSFTENIVIFEWEPSGYLYLSAGGKSGQNGRFNHSLDIADPTLPPNPRKAVLYRPSLTHFIAAFVADFGTAKMLDLDSSNQTITVGSCGYIATELVYTMIVIEKCDVYSFGVVPLETLMGKNPEEMLSWLSLSTSLVNMKLS</sequence>
<evidence type="ECO:0000256" key="7">
    <source>
        <dbReference type="ARBA" id="ARBA00047899"/>
    </source>
</evidence>
<reference evidence="10 11" key="1">
    <citation type="journal article" date="2019" name="Genome Biol. Evol.">
        <title>Insights into the evolution of the New World diploid cottons (Gossypium, subgenus Houzingenia) based on genome sequencing.</title>
        <authorList>
            <person name="Grover C.E."/>
            <person name="Arick M.A. 2nd"/>
            <person name="Thrash A."/>
            <person name="Conover J.L."/>
            <person name="Sanders W.S."/>
            <person name="Peterson D.G."/>
            <person name="Frelichowski J.E."/>
            <person name="Scheffler J.A."/>
            <person name="Scheffler B.E."/>
            <person name="Wendel J.F."/>
        </authorList>
    </citation>
    <scope>NUCLEOTIDE SEQUENCE [LARGE SCALE GENOMIC DNA]</scope>
    <source>
        <strain evidence="10">27</strain>
        <tissue evidence="10">Leaf</tissue>
    </source>
</reference>
<dbReference type="InterPro" id="IPR011009">
    <property type="entry name" value="Kinase-like_dom_sf"/>
</dbReference>
<evidence type="ECO:0000256" key="1">
    <source>
        <dbReference type="ARBA" id="ARBA00012513"/>
    </source>
</evidence>
<dbReference type="InterPro" id="IPR051420">
    <property type="entry name" value="Ser_Thr_Kinases_DiverseReg"/>
</dbReference>
<dbReference type="GO" id="GO:0003714">
    <property type="term" value="F:transcription corepressor activity"/>
    <property type="evidence" value="ECO:0007669"/>
    <property type="project" value="InterPro"/>
</dbReference>
<dbReference type="GO" id="GO:0006351">
    <property type="term" value="P:DNA-templated transcription"/>
    <property type="evidence" value="ECO:0007669"/>
    <property type="project" value="InterPro"/>
</dbReference>
<dbReference type="AlphaFoldDB" id="A0A7J8T3C4"/>
<keyword evidence="3" id="KW-0808">Transferase</keyword>
<evidence type="ECO:0000259" key="9">
    <source>
        <dbReference type="PROSITE" id="PS50011"/>
    </source>
</evidence>
<dbReference type="GO" id="GO:0004674">
    <property type="term" value="F:protein serine/threonine kinase activity"/>
    <property type="evidence" value="ECO:0007669"/>
    <property type="project" value="UniProtKB-KW"/>
</dbReference>
<dbReference type="Gene3D" id="1.10.510.10">
    <property type="entry name" value="Transferase(Phosphotransferase) domain 1"/>
    <property type="match status" value="1"/>
</dbReference>
<feature type="non-terminal residue" evidence="10">
    <location>
        <position position="1"/>
    </location>
</feature>
<evidence type="ECO:0000256" key="6">
    <source>
        <dbReference type="ARBA" id="ARBA00022840"/>
    </source>
</evidence>
<dbReference type="InterPro" id="IPR001245">
    <property type="entry name" value="Ser-Thr/Tyr_kinase_cat_dom"/>
</dbReference>
<comment type="catalytic activity">
    <reaction evidence="8">
        <text>L-seryl-[protein] + ATP = O-phospho-L-seryl-[protein] + ADP + H(+)</text>
        <dbReference type="Rhea" id="RHEA:17989"/>
        <dbReference type="Rhea" id="RHEA-COMP:9863"/>
        <dbReference type="Rhea" id="RHEA-COMP:11604"/>
        <dbReference type="ChEBI" id="CHEBI:15378"/>
        <dbReference type="ChEBI" id="CHEBI:29999"/>
        <dbReference type="ChEBI" id="CHEBI:30616"/>
        <dbReference type="ChEBI" id="CHEBI:83421"/>
        <dbReference type="ChEBI" id="CHEBI:456216"/>
        <dbReference type="EC" id="2.7.11.1"/>
    </reaction>
</comment>
<comment type="caution">
    <text evidence="10">The sequence shown here is derived from an EMBL/GenBank/DDBJ whole genome shotgun (WGS) entry which is preliminary data.</text>
</comment>
<dbReference type="Pfam" id="PF12070">
    <property type="entry name" value="SCAI"/>
    <property type="match status" value="1"/>
</dbReference>
<dbReference type="EC" id="2.7.11.1" evidence="1"/>
<dbReference type="InterPro" id="IPR000719">
    <property type="entry name" value="Prot_kinase_dom"/>
</dbReference>
<dbReference type="Proteomes" id="UP000593561">
    <property type="component" value="Unassembled WGS sequence"/>
</dbReference>
<name>A0A7J8T3C4_GOSDV</name>
<keyword evidence="5" id="KW-0418">Kinase</keyword>
<dbReference type="PROSITE" id="PS50011">
    <property type="entry name" value="PROTEIN_KINASE_DOM"/>
    <property type="match status" value="1"/>
</dbReference>
<keyword evidence="11" id="KW-1185">Reference proteome</keyword>
<feature type="domain" description="Protein kinase" evidence="9">
    <location>
        <begin position="1"/>
        <end position="144"/>
    </location>
</feature>
<dbReference type="PANTHER" id="PTHR48005:SF92">
    <property type="entry name" value="REPEAT RECEPTOR-LIKE PROTEIN KINASE FAMILY PROTEIN, PUTATIVE-RELATED"/>
    <property type="match status" value="1"/>
</dbReference>
<dbReference type="InterPro" id="IPR022709">
    <property type="entry name" value="SCAI"/>
</dbReference>
<evidence type="ECO:0000256" key="4">
    <source>
        <dbReference type="ARBA" id="ARBA00022741"/>
    </source>
</evidence>
<protein>
    <recommendedName>
        <fullName evidence="1">non-specific serine/threonine protein kinase</fullName>
        <ecNumber evidence="1">2.7.11.1</ecNumber>
    </recommendedName>
</protein>
<dbReference type="EMBL" id="JABFAC010000013">
    <property type="protein sequence ID" value="MBA0632888.1"/>
    <property type="molecule type" value="Genomic_DNA"/>
</dbReference>
<evidence type="ECO:0000313" key="11">
    <source>
        <dbReference type="Proteomes" id="UP000593561"/>
    </source>
</evidence>
<evidence type="ECO:0000256" key="3">
    <source>
        <dbReference type="ARBA" id="ARBA00022679"/>
    </source>
</evidence>
<dbReference type="Pfam" id="PF07714">
    <property type="entry name" value="PK_Tyr_Ser-Thr"/>
    <property type="match status" value="1"/>
</dbReference>
<evidence type="ECO:0000256" key="5">
    <source>
        <dbReference type="ARBA" id="ARBA00022777"/>
    </source>
</evidence>